<evidence type="ECO:0000256" key="1">
    <source>
        <dbReference type="SAM" id="MobiDB-lite"/>
    </source>
</evidence>
<comment type="caution">
    <text evidence="2">The sequence shown here is derived from an EMBL/GenBank/DDBJ whole genome shotgun (WGS) entry which is preliminary data.</text>
</comment>
<organism evidence="2 3">
    <name type="scientific">Nonomuraea thailandensis</name>
    <dbReference type="NCBI Taxonomy" id="1188745"/>
    <lineage>
        <taxon>Bacteria</taxon>
        <taxon>Bacillati</taxon>
        <taxon>Actinomycetota</taxon>
        <taxon>Actinomycetes</taxon>
        <taxon>Streptosporangiales</taxon>
        <taxon>Streptosporangiaceae</taxon>
        <taxon>Nonomuraea</taxon>
    </lineage>
</organism>
<reference evidence="2" key="1">
    <citation type="submission" date="2022-06" db="EMBL/GenBank/DDBJ databases">
        <title>Sequencing the genomes of 1000 actinobacteria strains.</title>
        <authorList>
            <person name="Klenk H.-P."/>
        </authorList>
    </citation>
    <scope>NUCLEOTIDE SEQUENCE</scope>
    <source>
        <strain evidence="2">DSM 46694</strain>
    </source>
</reference>
<proteinExistence type="predicted"/>
<protein>
    <submittedName>
        <fullName evidence="2">Uncharacterized protein</fullName>
    </submittedName>
</protein>
<dbReference type="AlphaFoldDB" id="A0A9X2JZA1"/>
<name>A0A9X2JZA1_9ACTN</name>
<evidence type="ECO:0000313" key="3">
    <source>
        <dbReference type="Proteomes" id="UP001139648"/>
    </source>
</evidence>
<accession>A0A9X2JZA1</accession>
<dbReference type="Proteomes" id="UP001139648">
    <property type="component" value="Unassembled WGS sequence"/>
</dbReference>
<keyword evidence="3" id="KW-1185">Reference proteome</keyword>
<feature type="region of interest" description="Disordered" evidence="1">
    <location>
        <begin position="185"/>
        <end position="246"/>
    </location>
</feature>
<feature type="region of interest" description="Disordered" evidence="1">
    <location>
        <begin position="58"/>
        <end position="77"/>
    </location>
</feature>
<sequence length="246" mass="28009">MPETRLRRNASWRADGTIYQADRLNLPWLALSSPRFRRGQKRRPGRFTIFGSSRRGRLTEPALKASSPTSADSYIRSFPPRRIGSRAVEGRRIQEDLLRPRAGESKATPGHTRRHPARTAVDRRLGQRVGSTRRSHSSCRRCLRSTWWRPEQPWPARTTCQRYHARRRSPGTSRPRCRRRAVCRAAAPRTDGSTRRPVPGRALNAGSALRRRSRPSLHSTSLPGKQVGHCAVPRRNATGPLERLAR</sequence>
<dbReference type="EMBL" id="JAMZEB010000001">
    <property type="protein sequence ID" value="MCP2353515.1"/>
    <property type="molecule type" value="Genomic_DNA"/>
</dbReference>
<evidence type="ECO:0000313" key="2">
    <source>
        <dbReference type="EMBL" id="MCP2353515.1"/>
    </source>
</evidence>
<feature type="region of interest" description="Disordered" evidence="1">
    <location>
        <begin position="96"/>
        <end position="135"/>
    </location>
</feature>
<gene>
    <name evidence="2" type="ORF">HD597_000535</name>
</gene>